<evidence type="ECO:0000313" key="5">
    <source>
        <dbReference type="Proteomes" id="UP000561726"/>
    </source>
</evidence>
<keyword evidence="2" id="KW-0732">Signal</keyword>
<comment type="caution">
    <text evidence="4">The sequence shown here is derived from an EMBL/GenBank/DDBJ whole genome shotgun (WGS) entry which is preliminary data.</text>
</comment>
<evidence type="ECO:0000259" key="3">
    <source>
        <dbReference type="Pfam" id="PF03724"/>
    </source>
</evidence>
<dbReference type="Gene3D" id="2.40.128.270">
    <property type="match status" value="1"/>
</dbReference>
<evidence type="ECO:0000256" key="1">
    <source>
        <dbReference type="SAM" id="MobiDB-lite"/>
    </source>
</evidence>
<dbReference type="InterPro" id="IPR038670">
    <property type="entry name" value="HslJ-like_sf"/>
</dbReference>
<feature type="chain" id="PRO_5030511064" description="DUF306 domain-containing protein" evidence="2">
    <location>
        <begin position="27"/>
        <end position="292"/>
    </location>
</feature>
<dbReference type="EMBL" id="JACHBQ010000001">
    <property type="protein sequence ID" value="MBB5641561.1"/>
    <property type="molecule type" value="Genomic_DNA"/>
</dbReference>
<gene>
    <name evidence="4" type="ORF">BJ997_002109</name>
</gene>
<organism evidence="4 5">
    <name type="scientific">Cryobacterium roopkundense</name>
    <dbReference type="NCBI Taxonomy" id="1001240"/>
    <lineage>
        <taxon>Bacteria</taxon>
        <taxon>Bacillati</taxon>
        <taxon>Actinomycetota</taxon>
        <taxon>Actinomycetes</taxon>
        <taxon>Micrococcales</taxon>
        <taxon>Microbacteriaceae</taxon>
        <taxon>Cryobacterium</taxon>
    </lineage>
</organism>
<dbReference type="InterPro" id="IPR005184">
    <property type="entry name" value="DUF306_Meta_HslJ"/>
</dbReference>
<feature type="domain" description="DUF306" evidence="3">
    <location>
        <begin position="207"/>
        <end position="257"/>
    </location>
</feature>
<feature type="region of interest" description="Disordered" evidence="1">
    <location>
        <begin position="26"/>
        <end position="47"/>
    </location>
</feature>
<dbReference type="Proteomes" id="UP000561726">
    <property type="component" value="Unassembled WGS sequence"/>
</dbReference>
<name>A0A7W8ZWN4_9MICO</name>
<dbReference type="AlphaFoldDB" id="A0A7W8ZWN4"/>
<sequence length="292" mass="30703">MTRFRGAGMAALAVALALVVAACAPAPGEQDDSRSNPPPPTDSGNGRESAAIALVDIWRVSGAADEEVDTWLRLDVPEFQLWRDCGMIQGSWRATGSLFLASTYGASGECATGTTLPRVPWLESVSGYRAAGEGWELHDPQGTTLATLTRDGAPDPIPTAADFYTEPPVITDATREALRQPVPLAGSLTPASPEDLAARWVPESDSGTTDAHVVFEADGTWTGSDGCNGGQGRWVADGAGALLTTSGVSTLMSCDGAPVPYWVTQASWAVFDDGWLRLLDMHGSELGRLQQD</sequence>
<evidence type="ECO:0000313" key="4">
    <source>
        <dbReference type="EMBL" id="MBB5641561.1"/>
    </source>
</evidence>
<dbReference type="OrthoDB" id="4990393at2"/>
<evidence type="ECO:0000256" key="2">
    <source>
        <dbReference type="SAM" id="SignalP"/>
    </source>
</evidence>
<proteinExistence type="predicted"/>
<accession>A0A7W8ZWN4</accession>
<dbReference type="PROSITE" id="PS51257">
    <property type="entry name" value="PROKAR_LIPOPROTEIN"/>
    <property type="match status" value="1"/>
</dbReference>
<dbReference type="Pfam" id="PF03724">
    <property type="entry name" value="META"/>
    <property type="match status" value="1"/>
</dbReference>
<protein>
    <recommendedName>
        <fullName evidence="3">DUF306 domain-containing protein</fullName>
    </recommendedName>
</protein>
<feature type="signal peptide" evidence="2">
    <location>
        <begin position="1"/>
        <end position="26"/>
    </location>
</feature>
<dbReference type="RefSeq" id="WP_152602191.1">
    <property type="nucleotide sequence ID" value="NZ_JACHBQ010000001.1"/>
</dbReference>
<reference evidence="4 5" key="1">
    <citation type="submission" date="2020-08" db="EMBL/GenBank/DDBJ databases">
        <title>Sequencing the genomes of 1000 actinobacteria strains.</title>
        <authorList>
            <person name="Klenk H.-P."/>
        </authorList>
    </citation>
    <scope>NUCLEOTIDE SEQUENCE [LARGE SCALE GENOMIC DNA]</scope>
    <source>
        <strain evidence="4 5">DSM 21065</strain>
    </source>
</reference>